<feature type="non-terminal residue" evidence="1">
    <location>
        <position position="1"/>
    </location>
</feature>
<dbReference type="AlphaFoldDB" id="A0A382RGZ5"/>
<evidence type="ECO:0000313" key="1">
    <source>
        <dbReference type="EMBL" id="SVC96963.1"/>
    </source>
</evidence>
<reference evidence="1" key="1">
    <citation type="submission" date="2018-05" db="EMBL/GenBank/DDBJ databases">
        <authorList>
            <person name="Lanie J.A."/>
            <person name="Ng W.-L."/>
            <person name="Kazmierczak K.M."/>
            <person name="Andrzejewski T.M."/>
            <person name="Davidsen T.M."/>
            <person name="Wayne K.J."/>
            <person name="Tettelin H."/>
            <person name="Glass J.I."/>
            <person name="Rusch D."/>
            <person name="Podicherti R."/>
            <person name="Tsui H.-C.T."/>
            <person name="Winkler M.E."/>
        </authorList>
    </citation>
    <scope>NUCLEOTIDE SEQUENCE</scope>
</reference>
<organism evidence="1">
    <name type="scientific">marine metagenome</name>
    <dbReference type="NCBI Taxonomy" id="408172"/>
    <lineage>
        <taxon>unclassified sequences</taxon>
        <taxon>metagenomes</taxon>
        <taxon>ecological metagenomes</taxon>
    </lineage>
</organism>
<accession>A0A382RGZ5</accession>
<dbReference type="EMBL" id="UINC01121648">
    <property type="protein sequence ID" value="SVC96963.1"/>
    <property type="molecule type" value="Genomic_DNA"/>
</dbReference>
<sequence>FSKLLYFMIFLFFMGTKKNKKKKLVSTKGKNSGRESR</sequence>
<name>A0A382RGZ5_9ZZZZ</name>
<gene>
    <name evidence="1" type="ORF">METZ01_LOCUS349817</name>
</gene>
<proteinExistence type="predicted"/>
<protein>
    <submittedName>
        <fullName evidence="1">Uncharacterized protein</fullName>
    </submittedName>
</protein>